<dbReference type="AlphaFoldDB" id="A0A5Q0QH46"/>
<keyword evidence="1" id="KW-0732">Signal</keyword>
<dbReference type="Pfam" id="PF13472">
    <property type="entry name" value="Lipase_GDSL_2"/>
    <property type="match status" value="1"/>
</dbReference>
<sequence>MKTCLLIIATLLCFTQGNAQEKKELSRDSTYNNWYYVSREKLYQGLKDTKTDLVFFGNSITERGPWQELIGGKLKIGNRGIGGDNTFGMKARVADVVKTKPKKIFLMMGINDIGRGLPTEWSLKNYEEVIQIIKKNSPKTKIYVQSTLPLNEDVIKYDYLKGKAQAIRNLNTGIQVLATKYKLTYVELSNVLGEGDKLLEKYTSDGIHINTEGYIRWVEYLKAKKYL</sequence>
<dbReference type="GO" id="GO:0016788">
    <property type="term" value="F:hydrolase activity, acting on ester bonds"/>
    <property type="evidence" value="ECO:0007669"/>
    <property type="project" value="UniProtKB-ARBA"/>
</dbReference>
<evidence type="ECO:0000259" key="2">
    <source>
        <dbReference type="Pfam" id="PF13472"/>
    </source>
</evidence>
<evidence type="ECO:0000256" key="1">
    <source>
        <dbReference type="SAM" id="SignalP"/>
    </source>
</evidence>
<organism evidence="3 4">
    <name type="scientific">Sphingobacterium zhuxiongii</name>
    <dbReference type="NCBI Taxonomy" id="2662364"/>
    <lineage>
        <taxon>Bacteria</taxon>
        <taxon>Pseudomonadati</taxon>
        <taxon>Bacteroidota</taxon>
        <taxon>Sphingobacteriia</taxon>
        <taxon>Sphingobacteriales</taxon>
        <taxon>Sphingobacteriaceae</taxon>
        <taxon>Sphingobacterium</taxon>
    </lineage>
</organism>
<evidence type="ECO:0000313" key="4">
    <source>
        <dbReference type="Proteomes" id="UP000326921"/>
    </source>
</evidence>
<gene>
    <name evidence="3" type="ORF">GFH32_12295</name>
</gene>
<dbReference type="SUPFAM" id="SSF52266">
    <property type="entry name" value="SGNH hydrolase"/>
    <property type="match status" value="1"/>
</dbReference>
<dbReference type="Proteomes" id="UP000326921">
    <property type="component" value="Chromosome"/>
</dbReference>
<protein>
    <submittedName>
        <fullName evidence="3">GDSL family lipase</fullName>
    </submittedName>
</protein>
<name>A0A5Q0QH46_9SPHI</name>
<dbReference type="PANTHER" id="PTHR30383">
    <property type="entry name" value="THIOESTERASE 1/PROTEASE 1/LYSOPHOSPHOLIPASE L1"/>
    <property type="match status" value="1"/>
</dbReference>
<dbReference type="InterPro" id="IPR013830">
    <property type="entry name" value="SGNH_hydro"/>
</dbReference>
<dbReference type="RefSeq" id="WP_153511894.1">
    <property type="nucleotide sequence ID" value="NZ_CP045652.1"/>
</dbReference>
<keyword evidence="4" id="KW-1185">Reference proteome</keyword>
<accession>A0A5Q0QH46</accession>
<dbReference type="EMBL" id="CP045652">
    <property type="protein sequence ID" value="QGA27052.1"/>
    <property type="molecule type" value="Genomic_DNA"/>
</dbReference>
<evidence type="ECO:0000313" key="3">
    <source>
        <dbReference type="EMBL" id="QGA27052.1"/>
    </source>
</evidence>
<proteinExistence type="predicted"/>
<feature type="signal peptide" evidence="1">
    <location>
        <begin position="1"/>
        <end position="19"/>
    </location>
</feature>
<feature type="domain" description="SGNH hydrolase-type esterase" evidence="2">
    <location>
        <begin position="55"/>
        <end position="214"/>
    </location>
</feature>
<dbReference type="KEGG" id="sphe:GFH32_12295"/>
<dbReference type="Gene3D" id="3.40.50.1110">
    <property type="entry name" value="SGNH hydrolase"/>
    <property type="match status" value="1"/>
</dbReference>
<dbReference type="InterPro" id="IPR036514">
    <property type="entry name" value="SGNH_hydro_sf"/>
</dbReference>
<reference evidence="3 4" key="1">
    <citation type="submission" date="2019-10" db="EMBL/GenBank/DDBJ databases">
        <authorList>
            <person name="Dong K."/>
        </authorList>
    </citation>
    <scope>NUCLEOTIDE SEQUENCE [LARGE SCALE GENOMIC DNA]</scope>
    <source>
        <strain evidence="4">dk4302</strain>
    </source>
</reference>
<feature type="chain" id="PRO_5024907888" evidence="1">
    <location>
        <begin position="20"/>
        <end position="227"/>
    </location>
</feature>
<dbReference type="InterPro" id="IPR051532">
    <property type="entry name" value="Ester_Hydrolysis_Enzymes"/>
</dbReference>